<proteinExistence type="predicted"/>
<sequence>MTPLKITIAATIVSLLLLAGVFELIRSRRLRERYALLWLATGLVLLVLSAWRGGLNTIASWVGVRGYPPAVLFAVGLLFVILVLLHYSTVISRLTDQNATLAQRVALIESELRERRSSTRD</sequence>
<feature type="transmembrane region" description="Helical" evidence="1">
    <location>
        <begin position="66"/>
        <end position="85"/>
    </location>
</feature>
<keyword evidence="1" id="KW-0472">Membrane</keyword>
<reference evidence="2" key="1">
    <citation type="submission" date="2020-05" db="EMBL/GenBank/DDBJ databases">
        <authorList>
            <person name="Chiriac C."/>
            <person name="Salcher M."/>
            <person name="Ghai R."/>
            <person name="Kavagutti S V."/>
        </authorList>
    </citation>
    <scope>NUCLEOTIDE SEQUENCE</scope>
</reference>
<gene>
    <name evidence="2" type="ORF">UFOPK2399_01886</name>
</gene>
<dbReference type="Pfam" id="PF10066">
    <property type="entry name" value="DUF2304"/>
    <property type="match status" value="1"/>
</dbReference>
<evidence type="ECO:0000256" key="1">
    <source>
        <dbReference type="SAM" id="Phobius"/>
    </source>
</evidence>
<protein>
    <submittedName>
        <fullName evidence="2">Unannotated protein</fullName>
    </submittedName>
</protein>
<feature type="transmembrane region" description="Helical" evidence="1">
    <location>
        <begin position="6"/>
        <end position="25"/>
    </location>
</feature>
<evidence type="ECO:0000313" key="2">
    <source>
        <dbReference type="EMBL" id="CAB4709193.1"/>
    </source>
</evidence>
<keyword evidence="1" id="KW-0812">Transmembrane</keyword>
<dbReference type="EMBL" id="CAEZXP010000009">
    <property type="protein sequence ID" value="CAB4709193.1"/>
    <property type="molecule type" value="Genomic_DNA"/>
</dbReference>
<name>A0A6J6QHY3_9ZZZZ</name>
<keyword evidence="1" id="KW-1133">Transmembrane helix</keyword>
<dbReference type="InterPro" id="IPR019277">
    <property type="entry name" value="DUF2304"/>
</dbReference>
<feature type="transmembrane region" description="Helical" evidence="1">
    <location>
        <begin position="34"/>
        <end position="54"/>
    </location>
</feature>
<organism evidence="2">
    <name type="scientific">freshwater metagenome</name>
    <dbReference type="NCBI Taxonomy" id="449393"/>
    <lineage>
        <taxon>unclassified sequences</taxon>
        <taxon>metagenomes</taxon>
        <taxon>ecological metagenomes</taxon>
    </lineage>
</organism>
<dbReference type="AlphaFoldDB" id="A0A6J6QHY3"/>
<accession>A0A6J6QHY3</accession>